<feature type="region of interest" description="Disordered" evidence="1">
    <location>
        <begin position="98"/>
        <end position="138"/>
    </location>
</feature>
<dbReference type="Proteomes" id="UP001187192">
    <property type="component" value="Unassembled WGS sequence"/>
</dbReference>
<name>A0AA88DJM0_FICCA</name>
<evidence type="ECO:0000313" key="2">
    <source>
        <dbReference type="EMBL" id="GMN51369.1"/>
    </source>
</evidence>
<organism evidence="2 3">
    <name type="scientific">Ficus carica</name>
    <name type="common">Common fig</name>
    <dbReference type="NCBI Taxonomy" id="3494"/>
    <lineage>
        <taxon>Eukaryota</taxon>
        <taxon>Viridiplantae</taxon>
        <taxon>Streptophyta</taxon>
        <taxon>Embryophyta</taxon>
        <taxon>Tracheophyta</taxon>
        <taxon>Spermatophyta</taxon>
        <taxon>Magnoliopsida</taxon>
        <taxon>eudicotyledons</taxon>
        <taxon>Gunneridae</taxon>
        <taxon>Pentapetalae</taxon>
        <taxon>rosids</taxon>
        <taxon>fabids</taxon>
        <taxon>Rosales</taxon>
        <taxon>Moraceae</taxon>
        <taxon>Ficeae</taxon>
        <taxon>Ficus</taxon>
    </lineage>
</organism>
<gene>
    <name evidence="2" type="ORF">TIFTF001_020518</name>
</gene>
<dbReference type="EMBL" id="BTGU01000037">
    <property type="protein sequence ID" value="GMN51369.1"/>
    <property type="molecule type" value="Genomic_DNA"/>
</dbReference>
<accession>A0AA88DJM0</accession>
<proteinExistence type="predicted"/>
<comment type="caution">
    <text evidence="2">The sequence shown here is derived from an EMBL/GenBank/DDBJ whole genome shotgun (WGS) entry which is preliminary data.</text>
</comment>
<sequence length="240" mass="26556">MCAHTFSETWGLENSRKDMLVDALAILESEKQELTHTEFSSSGAKPTNKQTECSEVSFTKCELVHSSRESAKLTKKKSLKGEMVAIITFLEKKPIDGEASEVGKPSKESTPDAKLSQQRMNKKRSLGKMASLEDSSEEESLHRTFKKVARDPITLKSPNFPKVLTQFEDSQCYSEDSLEQIDGLMASSEVTNLIEADSSDGTGHNTTKISLDDNSPPKHNKRDVVVVVVVICPGEVNFEK</sequence>
<protein>
    <submittedName>
        <fullName evidence="2">Uncharacterized protein</fullName>
    </submittedName>
</protein>
<feature type="region of interest" description="Disordered" evidence="1">
    <location>
        <begin position="196"/>
        <end position="219"/>
    </location>
</feature>
<feature type="compositionally biased region" description="Polar residues" evidence="1">
    <location>
        <begin position="199"/>
        <end position="213"/>
    </location>
</feature>
<keyword evidence="3" id="KW-1185">Reference proteome</keyword>
<dbReference type="AlphaFoldDB" id="A0AA88DJM0"/>
<evidence type="ECO:0000313" key="3">
    <source>
        <dbReference type="Proteomes" id="UP001187192"/>
    </source>
</evidence>
<reference evidence="2" key="1">
    <citation type="submission" date="2023-07" db="EMBL/GenBank/DDBJ databases">
        <title>draft genome sequence of fig (Ficus carica).</title>
        <authorList>
            <person name="Takahashi T."/>
            <person name="Nishimura K."/>
        </authorList>
    </citation>
    <scope>NUCLEOTIDE SEQUENCE</scope>
</reference>
<evidence type="ECO:0000256" key="1">
    <source>
        <dbReference type="SAM" id="MobiDB-lite"/>
    </source>
</evidence>